<evidence type="ECO:0000256" key="8">
    <source>
        <dbReference type="ARBA" id="ARBA00022840"/>
    </source>
</evidence>
<dbReference type="InterPro" id="IPR031322">
    <property type="entry name" value="Shikimate/glucono_kinase"/>
</dbReference>
<dbReference type="SUPFAM" id="SSF52540">
    <property type="entry name" value="P-loop containing nucleoside triphosphate hydrolases"/>
    <property type="match status" value="1"/>
</dbReference>
<dbReference type="InterPro" id="IPR027417">
    <property type="entry name" value="P-loop_NTPase"/>
</dbReference>
<dbReference type="EC" id="2.7.1.71" evidence="3 11"/>
<sequence>MKRPRHHSRYPLSDGQPIALVGMMGVGKTTVGRHLARFFDSRFLDSDEEICRSAGMPIPDIFSSYGEPAFRDLEYKVIDRLLGKGPAVISTGGGALTDARTRHALLTRSCVIRLDASIDDIAMRVSRTQDTRPNLAGESLLDTLARLIRERERFYSLAHRTFHAQSGQSSRQLAFDIATALLDGTSPTTSHSFNLED</sequence>
<keyword evidence="11" id="KW-0460">Magnesium</keyword>
<gene>
    <name evidence="11" type="primary">aroK</name>
    <name evidence="12" type="ORF">IC608_14045</name>
</gene>
<keyword evidence="11" id="KW-0963">Cytoplasm</keyword>
<evidence type="ECO:0000256" key="2">
    <source>
        <dbReference type="ARBA" id="ARBA00006997"/>
    </source>
</evidence>
<organism evidence="12 13">
    <name type="scientific">Devosia oryzisoli</name>
    <dbReference type="NCBI Taxonomy" id="2774138"/>
    <lineage>
        <taxon>Bacteria</taxon>
        <taxon>Pseudomonadati</taxon>
        <taxon>Pseudomonadota</taxon>
        <taxon>Alphaproteobacteria</taxon>
        <taxon>Hyphomicrobiales</taxon>
        <taxon>Devosiaceae</taxon>
        <taxon>Devosia</taxon>
    </lineage>
</organism>
<feature type="binding site" evidence="11">
    <location>
        <position position="71"/>
    </location>
    <ligand>
        <name>substrate</name>
    </ligand>
</feature>
<dbReference type="GO" id="GO:0008652">
    <property type="term" value="P:amino acid biosynthetic process"/>
    <property type="evidence" value="ECO:0007669"/>
    <property type="project" value="UniProtKB-KW"/>
</dbReference>
<keyword evidence="5 11" id="KW-0808">Transferase</keyword>
<accession>A0A927FW36</accession>
<evidence type="ECO:0000256" key="9">
    <source>
        <dbReference type="ARBA" id="ARBA00023141"/>
    </source>
</evidence>
<comment type="pathway">
    <text evidence="1 11">Metabolic intermediate biosynthesis; chorismate biosynthesis; chorismate from D-erythrose 4-phosphate and phosphoenolpyruvate: step 5/7.</text>
</comment>
<evidence type="ECO:0000256" key="3">
    <source>
        <dbReference type="ARBA" id="ARBA00012154"/>
    </source>
</evidence>
<evidence type="ECO:0000256" key="5">
    <source>
        <dbReference type="ARBA" id="ARBA00022679"/>
    </source>
</evidence>
<dbReference type="PANTHER" id="PTHR21087">
    <property type="entry name" value="SHIKIMATE KINASE"/>
    <property type="match status" value="1"/>
</dbReference>
<evidence type="ECO:0000313" key="13">
    <source>
        <dbReference type="Proteomes" id="UP000654108"/>
    </source>
</evidence>
<feature type="binding site" evidence="11">
    <location>
        <begin position="25"/>
        <end position="30"/>
    </location>
    <ligand>
        <name>ATP</name>
        <dbReference type="ChEBI" id="CHEBI:30616"/>
    </ligand>
</feature>
<name>A0A927FW36_9HYPH</name>
<evidence type="ECO:0000313" key="12">
    <source>
        <dbReference type="EMBL" id="MBD8066592.1"/>
    </source>
</evidence>
<dbReference type="Proteomes" id="UP000654108">
    <property type="component" value="Unassembled WGS sequence"/>
</dbReference>
<comment type="catalytic activity">
    <reaction evidence="10 11">
        <text>shikimate + ATP = 3-phosphoshikimate + ADP + H(+)</text>
        <dbReference type="Rhea" id="RHEA:13121"/>
        <dbReference type="ChEBI" id="CHEBI:15378"/>
        <dbReference type="ChEBI" id="CHEBI:30616"/>
        <dbReference type="ChEBI" id="CHEBI:36208"/>
        <dbReference type="ChEBI" id="CHEBI:145989"/>
        <dbReference type="ChEBI" id="CHEBI:456216"/>
        <dbReference type="EC" id="2.7.1.71"/>
    </reaction>
</comment>
<dbReference type="EMBL" id="JACYFU010000003">
    <property type="protein sequence ID" value="MBD8066592.1"/>
    <property type="molecule type" value="Genomic_DNA"/>
</dbReference>
<comment type="caution">
    <text evidence="12">The sequence shown here is derived from an EMBL/GenBank/DDBJ whole genome shotgun (WGS) entry which is preliminary data.</text>
</comment>
<dbReference type="HAMAP" id="MF_00109">
    <property type="entry name" value="Shikimate_kinase"/>
    <property type="match status" value="1"/>
</dbReference>
<dbReference type="GO" id="GO:0005829">
    <property type="term" value="C:cytosol"/>
    <property type="evidence" value="ECO:0007669"/>
    <property type="project" value="TreeGrafter"/>
</dbReference>
<comment type="subunit">
    <text evidence="11">Monomer.</text>
</comment>
<feature type="binding site" evidence="11">
    <location>
        <position position="29"/>
    </location>
    <ligand>
        <name>Mg(2+)</name>
        <dbReference type="ChEBI" id="CHEBI:18420"/>
    </ligand>
</feature>
<feature type="binding site" evidence="11">
    <location>
        <position position="168"/>
    </location>
    <ligand>
        <name>ATP</name>
        <dbReference type="ChEBI" id="CHEBI:30616"/>
    </ligand>
</feature>
<evidence type="ECO:0000256" key="10">
    <source>
        <dbReference type="ARBA" id="ARBA00048567"/>
    </source>
</evidence>
<feature type="binding site" evidence="11">
    <location>
        <position position="151"/>
    </location>
    <ligand>
        <name>substrate</name>
    </ligand>
</feature>
<dbReference type="RefSeq" id="WP_191776712.1">
    <property type="nucleotide sequence ID" value="NZ_JACYFU010000003.1"/>
</dbReference>
<proteinExistence type="inferred from homology"/>
<dbReference type="GO" id="GO:0000287">
    <property type="term" value="F:magnesium ion binding"/>
    <property type="evidence" value="ECO:0007669"/>
    <property type="project" value="UniProtKB-UniRule"/>
</dbReference>
<dbReference type="PROSITE" id="PS01128">
    <property type="entry name" value="SHIKIMATE_KINASE"/>
    <property type="match status" value="1"/>
</dbReference>
<dbReference type="GO" id="GO:0005524">
    <property type="term" value="F:ATP binding"/>
    <property type="evidence" value="ECO:0007669"/>
    <property type="project" value="UniProtKB-UniRule"/>
</dbReference>
<evidence type="ECO:0000256" key="6">
    <source>
        <dbReference type="ARBA" id="ARBA00022741"/>
    </source>
</evidence>
<keyword evidence="4 11" id="KW-0028">Amino-acid biosynthesis</keyword>
<evidence type="ECO:0000256" key="11">
    <source>
        <dbReference type="HAMAP-Rule" id="MF_00109"/>
    </source>
</evidence>
<keyword evidence="7 11" id="KW-0418">Kinase</keyword>
<comment type="similarity">
    <text evidence="2 11">Belongs to the shikimate kinase family.</text>
</comment>
<feature type="binding site" evidence="11">
    <location>
        <position position="93"/>
    </location>
    <ligand>
        <name>substrate</name>
    </ligand>
</feature>
<comment type="cofactor">
    <cofactor evidence="11">
        <name>Mg(2+)</name>
        <dbReference type="ChEBI" id="CHEBI:18420"/>
    </cofactor>
    <text evidence="11">Binds 1 Mg(2+) ion per subunit.</text>
</comment>
<dbReference type="InterPro" id="IPR000623">
    <property type="entry name" value="Shikimate_kinase/TSH1"/>
</dbReference>
<dbReference type="Gene3D" id="3.40.50.300">
    <property type="entry name" value="P-loop containing nucleotide triphosphate hydrolases"/>
    <property type="match status" value="1"/>
</dbReference>
<evidence type="ECO:0000256" key="1">
    <source>
        <dbReference type="ARBA" id="ARBA00004842"/>
    </source>
</evidence>
<comment type="function">
    <text evidence="11">Catalyzes the specific phosphorylation of the 3-hydroxyl group of shikimic acid using ATP as a cosubstrate.</text>
</comment>
<dbReference type="InterPro" id="IPR023000">
    <property type="entry name" value="Shikimate_kinase_CS"/>
</dbReference>
<feature type="binding site" evidence="11">
    <location>
        <position position="132"/>
    </location>
    <ligand>
        <name>ATP</name>
        <dbReference type="ChEBI" id="CHEBI:30616"/>
    </ligand>
</feature>
<dbReference type="PANTHER" id="PTHR21087:SF16">
    <property type="entry name" value="SHIKIMATE KINASE 1, CHLOROPLASTIC"/>
    <property type="match status" value="1"/>
</dbReference>
<dbReference type="GO" id="GO:0004765">
    <property type="term" value="F:shikimate kinase activity"/>
    <property type="evidence" value="ECO:0007669"/>
    <property type="project" value="UniProtKB-UniRule"/>
</dbReference>
<keyword evidence="11" id="KW-0479">Metal-binding</keyword>
<feature type="binding site" evidence="11">
    <location>
        <position position="47"/>
    </location>
    <ligand>
        <name>substrate</name>
    </ligand>
</feature>
<keyword evidence="8 11" id="KW-0067">ATP-binding</keyword>
<dbReference type="GO" id="GO:0009423">
    <property type="term" value="P:chorismate biosynthetic process"/>
    <property type="evidence" value="ECO:0007669"/>
    <property type="project" value="UniProtKB-UniRule"/>
</dbReference>
<dbReference type="CDD" id="cd00464">
    <property type="entry name" value="SK"/>
    <property type="match status" value="1"/>
</dbReference>
<protein>
    <recommendedName>
        <fullName evidence="3 11">Shikimate kinase</fullName>
        <shortName evidence="11">SK</shortName>
        <ecNumber evidence="3 11">2.7.1.71</ecNumber>
    </recommendedName>
</protein>
<keyword evidence="13" id="KW-1185">Reference proteome</keyword>
<keyword evidence="9 11" id="KW-0057">Aromatic amino acid biosynthesis</keyword>
<comment type="subcellular location">
    <subcellularLocation>
        <location evidence="11">Cytoplasm</location>
    </subcellularLocation>
</comment>
<dbReference type="PRINTS" id="PR01100">
    <property type="entry name" value="SHIKIMTKNASE"/>
</dbReference>
<dbReference type="GO" id="GO:0009073">
    <property type="term" value="P:aromatic amino acid family biosynthetic process"/>
    <property type="evidence" value="ECO:0007669"/>
    <property type="project" value="UniProtKB-KW"/>
</dbReference>
<dbReference type="AlphaFoldDB" id="A0A927FW36"/>
<keyword evidence="6 11" id="KW-0547">Nucleotide-binding</keyword>
<dbReference type="Pfam" id="PF01202">
    <property type="entry name" value="SKI"/>
    <property type="match status" value="1"/>
</dbReference>
<evidence type="ECO:0000256" key="4">
    <source>
        <dbReference type="ARBA" id="ARBA00022605"/>
    </source>
</evidence>
<reference evidence="12" key="1">
    <citation type="submission" date="2020-09" db="EMBL/GenBank/DDBJ databases">
        <title>Genome seq and assembly of Devosia sp.</title>
        <authorList>
            <person name="Chhetri G."/>
        </authorList>
    </citation>
    <scope>NUCLEOTIDE SEQUENCE</scope>
    <source>
        <strain evidence="12">PTR5</strain>
    </source>
</reference>
<evidence type="ECO:0000256" key="7">
    <source>
        <dbReference type="ARBA" id="ARBA00022777"/>
    </source>
</evidence>